<dbReference type="SUPFAM" id="SSF55874">
    <property type="entry name" value="ATPase domain of HSP90 chaperone/DNA topoisomerase II/histidine kinase"/>
    <property type="match status" value="1"/>
</dbReference>
<dbReference type="CDD" id="cd16936">
    <property type="entry name" value="HATPase_RsbW-like"/>
    <property type="match status" value="1"/>
</dbReference>
<keyword evidence="5" id="KW-1185">Reference proteome</keyword>
<keyword evidence="1" id="KW-0723">Serine/threonine-protein kinase</keyword>
<dbReference type="Proteomes" id="UP000019225">
    <property type="component" value="Chromosome"/>
</dbReference>
<dbReference type="Pfam" id="PF13581">
    <property type="entry name" value="HATPase_c_2"/>
    <property type="match status" value="1"/>
</dbReference>
<dbReference type="AlphaFoldDB" id="W5WC95"/>
<evidence type="ECO:0000256" key="1">
    <source>
        <dbReference type="ARBA" id="ARBA00022527"/>
    </source>
</evidence>
<dbReference type="eggNOG" id="COG2172">
    <property type="taxonomic scope" value="Bacteria"/>
</dbReference>
<protein>
    <recommendedName>
        <fullName evidence="3">Histidine kinase/HSP90-like ATPase domain-containing protein</fullName>
    </recommendedName>
</protein>
<dbReference type="InterPro" id="IPR036890">
    <property type="entry name" value="HATPase_C_sf"/>
</dbReference>
<evidence type="ECO:0000259" key="3">
    <source>
        <dbReference type="Pfam" id="PF13581"/>
    </source>
</evidence>
<dbReference type="EMBL" id="CP007155">
    <property type="protein sequence ID" value="AHH98131.1"/>
    <property type="molecule type" value="Genomic_DNA"/>
</dbReference>
<organism evidence="4 5">
    <name type="scientific">Kutzneria albida DSM 43870</name>
    <dbReference type="NCBI Taxonomy" id="1449976"/>
    <lineage>
        <taxon>Bacteria</taxon>
        <taxon>Bacillati</taxon>
        <taxon>Actinomycetota</taxon>
        <taxon>Actinomycetes</taxon>
        <taxon>Pseudonocardiales</taxon>
        <taxon>Pseudonocardiaceae</taxon>
        <taxon>Kutzneria</taxon>
    </lineage>
</organism>
<keyword evidence="1" id="KW-0808">Transferase</keyword>
<dbReference type="KEGG" id="kal:KALB_4769"/>
<dbReference type="InterPro" id="IPR050267">
    <property type="entry name" value="Anti-sigma-factor_SerPK"/>
</dbReference>
<evidence type="ECO:0000313" key="5">
    <source>
        <dbReference type="Proteomes" id="UP000019225"/>
    </source>
</evidence>
<dbReference type="GO" id="GO:0004674">
    <property type="term" value="F:protein serine/threonine kinase activity"/>
    <property type="evidence" value="ECO:0007669"/>
    <property type="project" value="UniProtKB-KW"/>
</dbReference>
<dbReference type="PANTHER" id="PTHR35526:SF3">
    <property type="entry name" value="ANTI-SIGMA-F FACTOR RSBW"/>
    <property type="match status" value="1"/>
</dbReference>
<dbReference type="STRING" id="1449976.KALB_4769"/>
<accession>W5WC95</accession>
<evidence type="ECO:0000256" key="2">
    <source>
        <dbReference type="SAM" id="MobiDB-lite"/>
    </source>
</evidence>
<reference evidence="4 5" key="1">
    <citation type="journal article" date="2014" name="BMC Genomics">
        <title>Complete genome sequence of producer of the glycopeptide antibiotic Aculeximycin Kutzneria albida DSM 43870T, a representative of minor genus of Pseudonocardiaceae.</title>
        <authorList>
            <person name="Rebets Y."/>
            <person name="Tokovenko B."/>
            <person name="Lushchyk I."/>
            <person name="Ruckert C."/>
            <person name="Zaburannyi N."/>
            <person name="Bechthold A."/>
            <person name="Kalinowski J."/>
            <person name="Luzhetskyy A."/>
        </authorList>
    </citation>
    <scope>NUCLEOTIDE SEQUENCE [LARGE SCALE GENOMIC DNA]</scope>
    <source>
        <strain evidence="4">DSM 43870</strain>
    </source>
</reference>
<feature type="region of interest" description="Disordered" evidence="2">
    <location>
        <begin position="1"/>
        <end position="21"/>
    </location>
</feature>
<sequence>MTQVMSDRQVLPLPRTGPPPLRQVRSWTAALLDEHPADTRDDVVLTASELVLNAYEHGEAPVELALVLGEGSTVRVEVSDCSAQPPKVRSPRPDEHRGRGLVMVTAYASRWGWRPTAEGKAVWVEFAPHHALRSPGTGLG</sequence>
<gene>
    <name evidence="4" type="ORF">KALB_4769</name>
</gene>
<dbReference type="InterPro" id="IPR003594">
    <property type="entry name" value="HATPase_dom"/>
</dbReference>
<evidence type="ECO:0000313" key="4">
    <source>
        <dbReference type="EMBL" id="AHH98131.1"/>
    </source>
</evidence>
<name>W5WC95_9PSEU</name>
<dbReference type="Gene3D" id="3.30.565.10">
    <property type="entry name" value="Histidine kinase-like ATPase, C-terminal domain"/>
    <property type="match status" value="1"/>
</dbReference>
<proteinExistence type="predicted"/>
<dbReference type="HOGENOM" id="CLU_090336_4_2_11"/>
<feature type="domain" description="Histidine kinase/HSP90-like ATPase" evidence="3">
    <location>
        <begin position="21"/>
        <end position="124"/>
    </location>
</feature>
<dbReference type="PANTHER" id="PTHR35526">
    <property type="entry name" value="ANTI-SIGMA-F FACTOR RSBW-RELATED"/>
    <property type="match status" value="1"/>
</dbReference>
<keyword evidence="1" id="KW-0418">Kinase</keyword>